<name>A0A9W7L3P5_9STRA</name>
<evidence type="ECO:0000313" key="1">
    <source>
        <dbReference type="EMBL" id="GMI29689.1"/>
    </source>
</evidence>
<dbReference type="AlphaFoldDB" id="A0A9W7L3P5"/>
<dbReference type="Proteomes" id="UP001165082">
    <property type="component" value="Unassembled WGS sequence"/>
</dbReference>
<reference evidence="1" key="1">
    <citation type="submission" date="2022-07" db="EMBL/GenBank/DDBJ databases">
        <title>Genome analysis of Parmales, a sister group of diatoms, reveals the evolutionary specialization of diatoms from phago-mixotrophs to photoautotrophs.</title>
        <authorList>
            <person name="Ban H."/>
            <person name="Sato S."/>
            <person name="Yoshikawa S."/>
            <person name="Kazumasa Y."/>
            <person name="Nakamura Y."/>
            <person name="Ichinomiya M."/>
            <person name="Saitoh K."/>
            <person name="Sato N."/>
            <person name="Blanc-Mathieu R."/>
            <person name="Endo H."/>
            <person name="Kuwata A."/>
            <person name="Ogata H."/>
        </authorList>
    </citation>
    <scope>NUCLEOTIDE SEQUENCE</scope>
</reference>
<dbReference type="EMBL" id="BRXZ01007548">
    <property type="protein sequence ID" value="GMI29689.1"/>
    <property type="molecule type" value="Genomic_DNA"/>
</dbReference>
<keyword evidence="2" id="KW-1185">Reference proteome</keyword>
<sequence>AANGNDAQRVLPAGIKDNCSPLRNECISHGVSNVGNSAWFPFVSLLWLLLAKVMMHSVAAQALWKEVTGLSFTKTNLVRWFHAYEDIKKAASALDKLVEFITRCEAHSVSPEGVKQLKEFITKKPWSLTMIKIEVAEYVRLGKSLVECCYATEGDNQRGFRAHATFTRMQQILDDEEYRAEPNTRGNLITALRAQVEELEGGAVKLALMRRTERGRLGVLRGSAIAAQQHFRTALGIRGEEDKNEEQEAHKTSLQANKQIKQLVTITNELIMNPPVTEDGVNHWVRSAKEPARKHLHDMFDNPKKKLHSMRFYRGADFLRPDSIHNSSEEELRGRAEDLLSHP</sequence>
<organism evidence="1 2">
    <name type="scientific">Triparma retinervis</name>
    <dbReference type="NCBI Taxonomy" id="2557542"/>
    <lineage>
        <taxon>Eukaryota</taxon>
        <taxon>Sar</taxon>
        <taxon>Stramenopiles</taxon>
        <taxon>Ochrophyta</taxon>
        <taxon>Bolidophyceae</taxon>
        <taxon>Parmales</taxon>
        <taxon>Triparmaceae</taxon>
        <taxon>Triparma</taxon>
    </lineage>
</organism>
<proteinExistence type="predicted"/>
<evidence type="ECO:0000313" key="2">
    <source>
        <dbReference type="Proteomes" id="UP001165082"/>
    </source>
</evidence>
<gene>
    <name evidence="1" type="ORF">TrRE_jg11827</name>
</gene>
<dbReference type="OrthoDB" id="10471120at2759"/>
<feature type="non-terminal residue" evidence="1">
    <location>
        <position position="1"/>
    </location>
</feature>
<protein>
    <submittedName>
        <fullName evidence="1">Uncharacterized protein</fullName>
    </submittedName>
</protein>
<accession>A0A9W7L3P5</accession>
<feature type="non-terminal residue" evidence="1">
    <location>
        <position position="343"/>
    </location>
</feature>
<comment type="caution">
    <text evidence="1">The sequence shown here is derived from an EMBL/GenBank/DDBJ whole genome shotgun (WGS) entry which is preliminary data.</text>
</comment>